<gene>
    <name evidence="3" type="ORF">HOP12_10465</name>
</gene>
<keyword evidence="3" id="KW-0808">Transferase</keyword>
<organism evidence="3 4">
    <name type="scientific">Eiseniibacteriota bacterium</name>
    <dbReference type="NCBI Taxonomy" id="2212470"/>
    <lineage>
        <taxon>Bacteria</taxon>
        <taxon>Candidatus Eiseniibacteriota</taxon>
    </lineage>
</organism>
<evidence type="ECO:0000313" key="3">
    <source>
        <dbReference type="EMBL" id="NOT34580.1"/>
    </source>
</evidence>
<dbReference type="GO" id="GO:0008757">
    <property type="term" value="F:S-adenosylmethionine-dependent methyltransferase activity"/>
    <property type="evidence" value="ECO:0007669"/>
    <property type="project" value="InterPro"/>
</dbReference>
<evidence type="ECO:0000313" key="4">
    <source>
        <dbReference type="Proteomes" id="UP000580839"/>
    </source>
</evidence>
<dbReference type="CDD" id="cd02440">
    <property type="entry name" value="AdoMet_MTases"/>
    <property type="match status" value="1"/>
</dbReference>
<dbReference type="GO" id="GO:0032259">
    <property type="term" value="P:methylation"/>
    <property type="evidence" value="ECO:0007669"/>
    <property type="project" value="UniProtKB-KW"/>
</dbReference>
<feature type="compositionally biased region" description="Polar residues" evidence="1">
    <location>
        <begin position="1"/>
        <end position="11"/>
    </location>
</feature>
<dbReference type="Pfam" id="PF08241">
    <property type="entry name" value="Methyltransf_11"/>
    <property type="match status" value="1"/>
</dbReference>
<sequence>MTGKTETTSGRVQPHNERPAAVWSAGGSDYDQISRGISDSIEHCVMRLNPRPGERILDLSTGTGWTSRLVTRRGATVIGADIAADLLEAARANATAAGLSIEYQLGDAENLPFSDGEFDAVVSTCGIMFATRPEAAAAELARVCRKGGRIALTTWLSDSNVFEMFKVMKAYMPPPPNPAPPSPFEWGRTERLRELLASAFELRFEKGVSYYREPSGEAAWQTFSKGYGPTRMLANNLDAEKREALHKDFVAFHEKFATELGTCVPREYWLTIGVRN</sequence>
<dbReference type="Gene3D" id="3.40.50.150">
    <property type="entry name" value="Vaccinia Virus protein VP39"/>
    <property type="match status" value="1"/>
</dbReference>
<dbReference type="PANTHER" id="PTHR43591:SF24">
    <property type="entry name" value="2-METHOXY-6-POLYPRENYL-1,4-BENZOQUINOL METHYLASE, MITOCHONDRIAL"/>
    <property type="match status" value="1"/>
</dbReference>
<dbReference type="Proteomes" id="UP000580839">
    <property type="component" value="Unassembled WGS sequence"/>
</dbReference>
<dbReference type="PANTHER" id="PTHR43591">
    <property type="entry name" value="METHYLTRANSFERASE"/>
    <property type="match status" value="1"/>
</dbReference>
<dbReference type="EMBL" id="JABFRW010000132">
    <property type="protein sequence ID" value="NOT34580.1"/>
    <property type="molecule type" value="Genomic_DNA"/>
</dbReference>
<name>A0A849ST69_UNCEI</name>
<feature type="region of interest" description="Disordered" evidence="1">
    <location>
        <begin position="1"/>
        <end position="27"/>
    </location>
</feature>
<protein>
    <submittedName>
        <fullName evidence="3">Class I SAM-dependent methyltransferase</fullName>
    </submittedName>
</protein>
<keyword evidence="3" id="KW-0489">Methyltransferase</keyword>
<dbReference type="SUPFAM" id="SSF53335">
    <property type="entry name" value="S-adenosyl-L-methionine-dependent methyltransferases"/>
    <property type="match status" value="1"/>
</dbReference>
<comment type="caution">
    <text evidence="3">The sequence shown here is derived from an EMBL/GenBank/DDBJ whole genome shotgun (WGS) entry which is preliminary data.</text>
</comment>
<proteinExistence type="predicted"/>
<feature type="domain" description="Methyltransferase type 11" evidence="2">
    <location>
        <begin position="57"/>
        <end position="151"/>
    </location>
</feature>
<dbReference type="InterPro" id="IPR013216">
    <property type="entry name" value="Methyltransf_11"/>
</dbReference>
<evidence type="ECO:0000256" key="1">
    <source>
        <dbReference type="SAM" id="MobiDB-lite"/>
    </source>
</evidence>
<dbReference type="AlphaFoldDB" id="A0A849ST69"/>
<accession>A0A849ST69</accession>
<evidence type="ECO:0000259" key="2">
    <source>
        <dbReference type="Pfam" id="PF08241"/>
    </source>
</evidence>
<dbReference type="InterPro" id="IPR029063">
    <property type="entry name" value="SAM-dependent_MTases_sf"/>
</dbReference>
<reference evidence="3 4" key="1">
    <citation type="submission" date="2020-04" db="EMBL/GenBank/DDBJ databases">
        <title>Metagenomic profiling of ammonia- and methane-oxidizing microorganisms in a Dutch drinking water treatment plant.</title>
        <authorList>
            <person name="Poghosyan L."/>
            <person name="Leucker S."/>
        </authorList>
    </citation>
    <scope>NUCLEOTIDE SEQUENCE [LARGE SCALE GENOMIC DNA]</scope>
    <source>
        <strain evidence="3">S-RSF-IL-03</strain>
    </source>
</reference>